<feature type="domain" description="Glutaredoxin" evidence="5">
    <location>
        <begin position="16"/>
        <end position="80"/>
    </location>
</feature>
<sequence>MAVEQLVDSSIDENTITIFSKSWCPYCKASKGLFQREFPDVPTKIFELDQMEEGAEIQAYLAKKTGQRTVPNIFVNKEHIGGNDDTQAAFKSGKLTTLVAA</sequence>
<dbReference type="InterPro" id="IPR011899">
    <property type="entry name" value="Glutaredoxin_euk/vir"/>
</dbReference>
<proteinExistence type="predicted"/>
<evidence type="ECO:0000313" key="6">
    <source>
        <dbReference type="EMBL" id="KAJ3839569.1"/>
    </source>
</evidence>
<dbReference type="GO" id="GO:0034599">
    <property type="term" value="P:cellular response to oxidative stress"/>
    <property type="evidence" value="ECO:0007669"/>
    <property type="project" value="TreeGrafter"/>
</dbReference>
<dbReference type="GO" id="GO:0004602">
    <property type="term" value="F:glutathione peroxidase activity"/>
    <property type="evidence" value="ECO:0007669"/>
    <property type="project" value="UniProtKB-EC"/>
</dbReference>
<dbReference type="PRINTS" id="PR00160">
    <property type="entry name" value="GLUTAREDOXIN"/>
</dbReference>
<protein>
    <recommendedName>
        <fullName evidence="2">glutathione peroxidase</fullName>
        <ecNumber evidence="2">1.11.1.9</ecNumber>
    </recommendedName>
</protein>
<dbReference type="GO" id="GO:0005737">
    <property type="term" value="C:cytoplasm"/>
    <property type="evidence" value="ECO:0007669"/>
    <property type="project" value="TreeGrafter"/>
</dbReference>
<dbReference type="GO" id="GO:0015038">
    <property type="term" value="F:glutathione disulfide oxidoreductase activity"/>
    <property type="evidence" value="ECO:0007669"/>
    <property type="project" value="TreeGrafter"/>
</dbReference>
<evidence type="ECO:0000256" key="2">
    <source>
        <dbReference type="ARBA" id="ARBA00012310"/>
    </source>
</evidence>
<evidence type="ECO:0000256" key="4">
    <source>
        <dbReference type="ARBA" id="ARBA00035808"/>
    </source>
</evidence>
<dbReference type="InterPro" id="IPR002109">
    <property type="entry name" value="Glutaredoxin"/>
</dbReference>
<keyword evidence="3" id="KW-0676">Redox-active center</keyword>
<dbReference type="PANTHER" id="PTHR45694:SF18">
    <property type="entry name" value="GLUTAREDOXIN-1-RELATED"/>
    <property type="match status" value="1"/>
</dbReference>
<dbReference type="Pfam" id="PF00462">
    <property type="entry name" value="Glutaredoxin"/>
    <property type="match status" value="1"/>
</dbReference>
<dbReference type="InterPro" id="IPR036249">
    <property type="entry name" value="Thioredoxin-like_sf"/>
</dbReference>
<name>A0AA38PAY1_9AGAR</name>
<dbReference type="InterPro" id="IPR017937">
    <property type="entry name" value="Thioredoxin_CS"/>
</dbReference>
<evidence type="ECO:0000313" key="7">
    <source>
        <dbReference type="Proteomes" id="UP001163846"/>
    </source>
</evidence>
<evidence type="ECO:0000259" key="5">
    <source>
        <dbReference type="Pfam" id="PF00462"/>
    </source>
</evidence>
<dbReference type="SUPFAM" id="SSF52833">
    <property type="entry name" value="Thioredoxin-like"/>
    <property type="match status" value="1"/>
</dbReference>
<dbReference type="FunFam" id="3.40.30.10:FF:000026">
    <property type="entry name" value="Glutaredoxin 2"/>
    <property type="match status" value="1"/>
</dbReference>
<accession>A0AA38PAY1</accession>
<dbReference type="Gene3D" id="3.40.30.10">
    <property type="entry name" value="Glutaredoxin"/>
    <property type="match status" value="1"/>
</dbReference>
<dbReference type="PROSITE" id="PS00194">
    <property type="entry name" value="THIOREDOXIN_1"/>
    <property type="match status" value="1"/>
</dbReference>
<dbReference type="GO" id="GO:0004364">
    <property type="term" value="F:glutathione transferase activity"/>
    <property type="evidence" value="ECO:0007669"/>
    <property type="project" value="UniProtKB-EC"/>
</dbReference>
<dbReference type="Proteomes" id="UP001163846">
    <property type="component" value="Unassembled WGS sequence"/>
</dbReference>
<evidence type="ECO:0000256" key="3">
    <source>
        <dbReference type="ARBA" id="ARBA00023284"/>
    </source>
</evidence>
<comment type="catalytic activity">
    <reaction evidence="1">
        <text>2 glutathione + H2O2 = glutathione disulfide + 2 H2O</text>
        <dbReference type="Rhea" id="RHEA:16833"/>
        <dbReference type="ChEBI" id="CHEBI:15377"/>
        <dbReference type="ChEBI" id="CHEBI:16240"/>
        <dbReference type="ChEBI" id="CHEBI:57925"/>
        <dbReference type="ChEBI" id="CHEBI:58297"/>
        <dbReference type="EC" id="1.11.1.9"/>
    </reaction>
</comment>
<dbReference type="CDD" id="cd03419">
    <property type="entry name" value="GRX_GRXh_1_2_like"/>
    <property type="match status" value="1"/>
</dbReference>
<dbReference type="EC" id="1.11.1.9" evidence="2"/>
<dbReference type="AlphaFoldDB" id="A0AA38PAY1"/>
<dbReference type="EMBL" id="MU806120">
    <property type="protein sequence ID" value="KAJ3839569.1"/>
    <property type="molecule type" value="Genomic_DNA"/>
</dbReference>
<dbReference type="PANTHER" id="PTHR45694">
    <property type="entry name" value="GLUTAREDOXIN 2"/>
    <property type="match status" value="1"/>
</dbReference>
<reference evidence="6" key="1">
    <citation type="submission" date="2022-08" db="EMBL/GenBank/DDBJ databases">
        <authorList>
            <consortium name="DOE Joint Genome Institute"/>
            <person name="Min B."/>
            <person name="Riley R."/>
            <person name="Sierra-Patev S."/>
            <person name="Naranjo-Ortiz M."/>
            <person name="Looney B."/>
            <person name="Konkel Z."/>
            <person name="Slot J.C."/>
            <person name="Sakamoto Y."/>
            <person name="Steenwyk J.L."/>
            <person name="Rokas A."/>
            <person name="Carro J."/>
            <person name="Camarero S."/>
            <person name="Ferreira P."/>
            <person name="Molpeceres G."/>
            <person name="Ruiz-Duenas F.J."/>
            <person name="Serrano A."/>
            <person name="Henrissat B."/>
            <person name="Drula E."/>
            <person name="Hughes K.W."/>
            <person name="Mata J.L."/>
            <person name="Ishikawa N.K."/>
            <person name="Vargas-Isla R."/>
            <person name="Ushijima S."/>
            <person name="Smith C.A."/>
            <person name="Ahrendt S."/>
            <person name="Andreopoulos W."/>
            <person name="He G."/>
            <person name="Labutti K."/>
            <person name="Lipzen A."/>
            <person name="Ng V."/>
            <person name="Sandor L."/>
            <person name="Barry K."/>
            <person name="Martinez A.T."/>
            <person name="Xiao Y."/>
            <person name="Gibbons J.G."/>
            <person name="Terashima K."/>
            <person name="Hibbett D.S."/>
            <person name="Grigoriev I.V."/>
        </authorList>
    </citation>
    <scope>NUCLEOTIDE SEQUENCE</scope>
    <source>
        <strain evidence="6">TFB9207</strain>
    </source>
</reference>
<organism evidence="6 7">
    <name type="scientific">Lentinula raphanica</name>
    <dbReference type="NCBI Taxonomy" id="153919"/>
    <lineage>
        <taxon>Eukaryota</taxon>
        <taxon>Fungi</taxon>
        <taxon>Dikarya</taxon>
        <taxon>Basidiomycota</taxon>
        <taxon>Agaricomycotina</taxon>
        <taxon>Agaricomycetes</taxon>
        <taxon>Agaricomycetidae</taxon>
        <taxon>Agaricales</taxon>
        <taxon>Marasmiineae</taxon>
        <taxon>Omphalotaceae</taxon>
        <taxon>Lentinula</taxon>
    </lineage>
</organism>
<keyword evidence="7" id="KW-1185">Reference proteome</keyword>
<dbReference type="InterPro" id="IPR014025">
    <property type="entry name" value="Glutaredoxin_subgr"/>
</dbReference>
<comment type="catalytic activity">
    <reaction evidence="4">
        <text>1-chloro-2,4-dinitrobenzene + glutathione = 2,4-dinitrophenyl-S-glutathione + chloride + H(+)</text>
        <dbReference type="Rhea" id="RHEA:51220"/>
        <dbReference type="ChEBI" id="CHEBI:15378"/>
        <dbReference type="ChEBI" id="CHEBI:17996"/>
        <dbReference type="ChEBI" id="CHEBI:34718"/>
        <dbReference type="ChEBI" id="CHEBI:57925"/>
        <dbReference type="ChEBI" id="CHEBI:133977"/>
        <dbReference type="EC" id="2.5.1.18"/>
    </reaction>
</comment>
<dbReference type="NCBIfam" id="TIGR02180">
    <property type="entry name" value="GRX_euk"/>
    <property type="match status" value="1"/>
</dbReference>
<dbReference type="GO" id="GO:0005634">
    <property type="term" value="C:nucleus"/>
    <property type="evidence" value="ECO:0007669"/>
    <property type="project" value="TreeGrafter"/>
</dbReference>
<evidence type="ECO:0000256" key="1">
    <source>
        <dbReference type="ARBA" id="ARBA00000217"/>
    </source>
</evidence>
<comment type="caution">
    <text evidence="6">The sequence shown here is derived from an EMBL/GenBank/DDBJ whole genome shotgun (WGS) entry which is preliminary data.</text>
</comment>
<gene>
    <name evidence="6" type="ORF">F5878DRAFT_616042</name>
</gene>
<dbReference type="PROSITE" id="PS51354">
    <property type="entry name" value="GLUTAREDOXIN_2"/>
    <property type="match status" value="1"/>
</dbReference>